<accession>F2DTU4</accession>
<organism evidence="1">
    <name type="scientific">Hordeum vulgare subsp. vulgare</name>
    <name type="common">Domesticated barley</name>
    <dbReference type="NCBI Taxonomy" id="112509"/>
    <lineage>
        <taxon>Eukaryota</taxon>
        <taxon>Viridiplantae</taxon>
        <taxon>Streptophyta</taxon>
        <taxon>Embryophyta</taxon>
        <taxon>Tracheophyta</taxon>
        <taxon>Spermatophyta</taxon>
        <taxon>Magnoliopsida</taxon>
        <taxon>Liliopsida</taxon>
        <taxon>Poales</taxon>
        <taxon>Poaceae</taxon>
        <taxon>BOP clade</taxon>
        <taxon>Pooideae</taxon>
        <taxon>Triticodae</taxon>
        <taxon>Triticeae</taxon>
        <taxon>Hordeinae</taxon>
        <taxon>Hordeum</taxon>
    </lineage>
</organism>
<proteinExistence type="evidence at transcript level"/>
<dbReference type="EMBL" id="AK367312">
    <property type="protein sequence ID" value="BAJ98515.1"/>
    <property type="molecule type" value="mRNA"/>
</dbReference>
<evidence type="ECO:0000313" key="1">
    <source>
        <dbReference type="EMBL" id="BAJ98515.1"/>
    </source>
</evidence>
<name>F2DTU4_HORVV</name>
<dbReference type="AlphaFoldDB" id="F2DTU4"/>
<protein>
    <submittedName>
        <fullName evidence="1">Predicted protein</fullName>
    </submittedName>
</protein>
<reference evidence="1" key="1">
    <citation type="journal article" date="2011" name="Plant Physiol.">
        <title>Comprehensive sequence analysis of 24,783 barley full-length cDNAs derived from 12 clone libraries.</title>
        <authorList>
            <person name="Matsumoto T."/>
            <person name="Tanaka T."/>
            <person name="Sakai H."/>
            <person name="Amano N."/>
            <person name="Kanamori H."/>
            <person name="Kurita K."/>
            <person name="Kikuta A."/>
            <person name="Kamiya K."/>
            <person name="Yamamoto M."/>
            <person name="Ikawa H."/>
            <person name="Fujii N."/>
            <person name="Hori K."/>
            <person name="Itoh T."/>
            <person name="Sato K."/>
        </authorList>
    </citation>
    <scope>NUCLEOTIDE SEQUENCE</scope>
    <source>
        <tissue evidence="1">Shoot and root</tissue>
    </source>
</reference>
<sequence length="65" mass="7187">MSFSSAPGSNGLKERNFSFSGDVPGSLYDESDVPHHAEDVKLPRGFSLDYDMDMKAFVLVPNITY</sequence>